<dbReference type="EMBL" id="BAAALG010000019">
    <property type="protein sequence ID" value="GAA1115040.1"/>
    <property type="molecule type" value="Genomic_DNA"/>
</dbReference>
<feature type="transmembrane region" description="Helical" evidence="17">
    <location>
        <begin position="16"/>
        <end position="34"/>
    </location>
</feature>
<comment type="subcellular location">
    <subcellularLocation>
        <location evidence="1">Cell inner membrane</location>
        <topology evidence="1">Multi-pass membrane protein</topology>
    </subcellularLocation>
</comment>
<keyword evidence="6" id="KW-1003">Cell membrane</keyword>
<evidence type="ECO:0000256" key="17">
    <source>
        <dbReference type="SAM" id="Phobius"/>
    </source>
</evidence>
<feature type="domain" description="Polysaccharide chain length determinant N-terminal" evidence="18">
    <location>
        <begin position="1"/>
        <end position="82"/>
    </location>
</feature>
<dbReference type="SUPFAM" id="SSF52540">
    <property type="entry name" value="P-loop containing nucleoside triphosphate hydrolases"/>
    <property type="match status" value="1"/>
</dbReference>
<comment type="similarity">
    <text evidence="2">Belongs to the CpsC/CapA family.</text>
</comment>
<feature type="domain" description="Tyrosine-protein kinase G-rich" evidence="20">
    <location>
        <begin position="155"/>
        <end position="194"/>
    </location>
</feature>
<comment type="similarity">
    <text evidence="3">Belongs to the CpsD/CapB family.</text>
</comment>
<comment type="catalytic activity">
    <reaction evidence="16">
        <text>L-tyrosyl-[protein] + ATP = O-phospho-L-tyrosyl-[protein] + ADP + H(+)</text>
        <dbReference type="Rhea" id="RHEA:10596"/>
        <dbReference type="Rhea" id="RHEA-COMP:10136"/>
        <dbReference type="Rhea" id="RHEA-COMP:20101"/>
        <dbReference type="ChEBI" id="CHEBI:15378"/>
        <dbReference type="ChEBI" id="CHEBI:30616"/>
        <dbReference type="ChEBI" id="CHEBI:46858"/>
        <dbReference type="ChEBI" id="CHEBI:61978"/>
        <dbReference type="ChEBI" id="CHEBI:456216"/>
        <dbReference type="EC" id="2.7.10.2"/>
    </reaction>
</comment>
<gene>
    <name evidence="21" type="ORF">GCM10009668_42140</name>
</gene>
<dbReference type="Gene3D" id="3.40.50.300">
    <property type="entry name" value="P-loop containing nucleotide triphosphate hydrolases"/>
    <property type="match status" value="1"/>
</dbReference>
<evidence type="ECO:0000256" key="9">
    <source>
        <dbReference type="ARBA" id="ARBA00022692"/>
    </source>
</evidence>
<evidence type="ECO:0000259" key="18">
    <source>
        <dbReference type="Pfam" id="PF02706"/>
    </source>
</evidence>
<dbReference type="InterPro" id="IPR050445">
    <property type="entry name" value="Bact_polysacc_biosynth/exp"/>
</dbReference>
<accession>A0ABN1U5K6</accession>
<evidence type="ECO:0000256" key="5">
    <source>
        <dbReference type="ARBA" id="ARBA00011903"/>
    </source>
</evidence>
<keyword evidence="14 17" id="KW-0472">Membrane</keyword>
<dbReference type="InterPro" id="IPR005702">
    <property type="entry name" value="Wzc-like_C"/>
</dbReference>
<dbReference type="PANTHER" id="PTHR32309:SF13">
    <property type="entry name" value="FERRIC ENTEROBACTIN TRANSPORT PROTEIN FEPE"/>
    <property type="match status" value="1"/>
</dbReference>
<evidence type="ECO:0000259" key="19">
    <source>
        <dbReference type="Pfam" id="PF13614"/>
    </source>
</evidence>
<evidence type="ECO:0000256" key="1">
    <source>
        <dbReference type="ARBA" id="ARBA00004429"/>
    </source>
</evidence>
<dbReference type="InterPro" id="IPR027417">
    <property type="entry name" value="P-loop_NTPase"/>
</dbReference>
<dbReference type="InterPro" id="IPR025669">
    <property type="entry name" value="AAA_dom"/>
</dbReference>
<keyword evidence="22" id="KW-1185">Reference proteome</keyword>
<protein>
    <recommendedName>
        <fullName evidence="5">non-specific protein-tyrosine kinase</fullName>
        <ecNumber evidence="5">2.7.10.2</ecNumber>
    </recommendedName>
</protein>
<dbReference type="InterPro" id="IPR003856">
    <property type="entry name" value="LPS_length_determ_N"/>
</dbReference>
<feature type="transmembrane region" description="Helical" evidence="17">
    <location>
        <begin position="172"/>
        <end position="192"/>
    </location>
</feature>
<evidence type="ECO:0000256" key="8">
    <source>
        <dbReference type="ARBA" id="ARBA00022679"/>
    </source>
</evidence>
<evidence type="ECO:0000256" key="11">
    <source>
        <dbReference type="ARBA" id="ARBA00022777"/>
    </source>
</evidence>
<dbReference type="CDD" id="cd05387">
    <property type="entry name" value="BY-kinase"/>
    <property type="match status" value="1"/>
</dbReference>
<keyword evidence="11" id="KW-0418">Kinase</keyword>
<dbReference type="RefSeq" id="WP_343996913.1">
    <property type="nucleotide sequence ID" value="NZ_BAAALG010000019.1"/>
</dbReference>
<reference evidence="21 22" key="1">
    <citation type="journal article" date="2019" name="Int. J. Syst. Evol. Microbiol.">
        <title>The Global Catalogue of Microorganisms (GCM) 10K type strain sequencing project: providing services to taxonomists for standard genome sequencing and annotation.</title>
        <authorList>
            <consortium name="The Broad Institute Genomics Platform"/>
            <consortium name="The Broad Institute Genome Sequencing Center for Infectious Disease"/>
            <person name="Wu L."/>
            <person name="Ma J."/>
        </authorList>
    </citation>
    <scope>NUCLEOTIDE SEQUENCE [LARGE SCALE GENOMIC DNA]</scope>
    <source>
        <strain evidence="21 22">JCM 13008</strain>
    </source>
</reference>
<evidence type="ECO:0000256" key="16">
    <source>
        <dbReference type="ARBA" id="ARBA00051245"/>
    </source>
</evidence>
<keyword evidence="8" id="KW-0808">Transferase</keyword>
<dbReference type="Proteomes" id="UP001501581">
    <property type="component" value="Unassembled WGS sequence"/>
</dbReference>
<organism evidence="21 22">
    <name type="scientific">Nocardioides dubius</name>
    <dbReference type="NCBI Taxonomy" id="317019"/>
    <lineage>
        <taxon>Bacteria</taxon>
        <taxon>Bacillati</taxon>
        <taxon>Actinomycetota</taxon>
        <taxon>Actinomycetes</taxon>
        <taxon>Propionibacteriales</taxon>
        <taxon>Nocardioidaceae</taxon>
        <taxon>Nocardioides</taxon>
    </lineage>
</organism>
<comment type="caution">
    <text evidence="21">The sequence shown here is derived from an EMBL/GenBank/DDBJ whole genome shotgun (WGS) entry which is preliminary data.</text>
</comment>
<evidence type="ECO:0000259" key="20">
    <source>
        <dbReference type="Pfam" id="PF13807"/>
    </source>
</evidence>
<evidence type="ECO:0000313" key="21">
    <source>
        <dbReference type="EMBL" id="GAA1115040.1"/>
    </source>
</evidence>
<evidence type="ECO:0000256" key="12">
    <source>
        <dbReference type="ARBA" id="ARBA00022840"/>
    </source>
</evidence>
<keyword evidence="7" id="KW-0997">Cell inner membrane</keyword>
<feature type="domain" description="AAA" evidence="19">
    <location>
        <begin position="271"/>
        <end position="421"/>
    </location>
</feature>
<evidence type="ECO:0000256" key="2">
    <source>
        <dbReference type="ARBA" id="ARBA00006683"/>
    </source>
</evidence>
<evidence type="ECO:0000256" key="7">
    <source>
        <dbReference type="ARBA" id="ARBA00022519"/>
    </source>
</evidence>
<evidence type="ECO:0000256" key="6">
    <source>
        <dbReference type="ARBA" id="ARBA00022475"/>
    </source>
</evidence>
<comment type="similarity">
    <text evidence="4">Belongs to the etk/wzc family.</text>
</comment>
<keyword evidence="13 17" id="KW-1133">Transmembrane helix</keyword>
<evidence type="ECO:0000256" key="14">
    <source>
        <dbReference type="ARBA" id="ARBA00023136"/>
    </source>
</evidence>
<evidence type="ECO:0000256" key="10">
    <source>
        <dbReference type="ARBA" id="ARBA00022741"/>
    </source>
</evidence>
<evidence type="ECO:0000313" key="22">
    <source>
        <dbReference type="Proteomes" id="UP001501581"/>
    </source>
</evidence>
<keyword evidence="10" id="KW-0547">Nucleotide-binding</keyword>
<dbReference type="PANTHER" id="PTHR32309">
    <property type="entry name" value="TYROSINE-PROTEIN KINASE"/>
    <property type="match status" value="1"/>
</dbReference>
<proteinExistence type="inferred from homology"/>
<dbReference type="Pfam" id="PF13807">
    <property type="entry name" value="GNVR"/>
    <property type="match status" value="1"/>
</dbReference>
<evidence type="ECO:0000256" key="13">
    <source>
        <dbReference type="ARBA" id="ARBA00022989"/>
    </source>
</evidence>
<evidence type="ECO:0000256" key="15">
    <source>
        <dbReference type="ARBA" id="ARBA00023137"/>
    </source>
</evidence>
<evidence type="ECO:0000256" key="4">
    <source>
        <dbReference type="ARBA" id="ARBA00008883"/>
    </source>
</evidence>
<dbReference type="EC" id="2.7.10.2" evidence="5"/>
<name>A0ABN1U5K6_9ACTN</name>
<dbReference type="NCBIfam" id="TIGR01007">
    <property type="entry name" value="eps_fam"/>
    <property type="match status" value="1"/>
</dbReference>
<dbReference type="Pfam" id="PF02706">
    <property type="entry name" value="Wzz"/>
    <property type="match status" value="1"/>
</dbReference>
<keyword evidence="9 17" id="KW-0812">Transmembrane</keyword>
<dbReference type="InterPro" id="IPR032807">
    <property type="entry name" value="GNVR"/>
</dbReference>
<sequence length="456" mass="49337">MDLKDLLHVLGRRWKTIVSLFLLAVIASGVYSFLATPQYESKARIFISTDVDDPTEAIAANFISTSRVTSYADLATNYEIMQLVIDELNLDRSPNELADQIKAEVEPLTVIINITVTDPDPAVAQQIARVHSEAMTDYIGKIDAPKGAVTPIRATVADAASYDPDPVAPRTVLNVIIAGIIGLIVGIGIALLREVIDNTVKTAEHVDKYSGGAGVIAHLAHDPEMAKHPLFTDLSGYAPRAEAFRVLRTNLQFLDLDNQPRSFVITSAIPGEGKTSTSTNLAIALAQAGQRVLLVDGDLRRPRIADILGLEASVGMTTVLVGKSTLAESIQVHQASGVSFLAGGPLPPNPTEVLQSQATRDLIERLRTMFDVVIIDAPPLLPVADAAILARAADGAIMVVRYGKTTRDQLEQATGRLQQVDARMFGVVINRAPRRATSHYYYYYGDGEEETLRPVR</sequence>
<keyword evidence="12" id="KW-0067">ATP-binding</keyword>
<keyword evidence="15" id="KW-0829">Tyrosine-protein kinase</keyword>
<evidence type="ECO:0000256" key="3">
    <source>
        <dbReference type="ARBA" id="ARBA00007316"/>
    </source>
</evidence>
<dbReference type="Pfam" id="PF13614">
    <property type="entry name" value="AAA_31"/>
    <property type="match status" value="1"/>
</dbReference>